<evidence type="ECO:0000313" key="2">
    <source>
        <dbReference type="EMBL" id="CZR66441.1"/>
    </source>
</evidence>
<name>A0A1L7XN00_9HELO</name>
<evidence type="ECO:0000256" key="1">
    <source>
        <dbReference type="SAM" id="Phobius"/>
    </source>
</evidence>
<keyword evidence="1" id="KW-0812">Transmembrane</keyword>
<feature type="transmembrane region" description="Helical" evidence="1">
    <location>
        <begin position="21"/>
        <end position="41"/>
    </location>
</feature>
<keyword evidence="1" id="KW-0472">Membrane</keyword>
<dbReference type="OrthoDB" id="3220769at2759"/>
<proteinExistence type="predicted"/>
<feature type="transmembrane region" description="Helical" evidence="1">
    <location>
        <begin position="405"/>
        <end position="428"/>
    </location>
</feature>
<keyword evidence="3" id="KW-1185">Reference proteome</keyword>
<keyword evidence="1" id="KW-1133">Transmembrane helix</keyword>
<gene>
    <name evidence="2" type="ORF">PAC_16342</name>
</gene>
<accession>A0A1L7XN00</accession>
<sequence length="464" mass="51291">MYQSLFSYNITRPYPFRWLTPVVIIGGIVATILVSFLNVAATGYELYSLSSADPNATLGAHIWFGKWPSFIVSTRASCESATIPLQTRLYTNNTAFPYTLYSVWKLDENTQQQNVLGSLVYNNQPLQSCNITDTISIDINADDRTGGQMALIPVGATLTAEVVCAIDDLQGRTYFKLYGSYDPIPPPSDPSGGFLARNKTTKASLWWGESIMRLYWANLMMEYYNANVNLKDGQDPFNNGVVDLVRNSNTTIATADEVTSIDFFNIWCGFNSPNSTGIMYHNAYCNAMNNTSSLLRWTLMPSIWNSINVLGKATYFSVLADLGRNNDSGPNMLADPILLANLSQNLTVVNQTTTTQFRQWLPAGPAGLEEGSFDPSTKWSLGVSPAVLTTNYICQVPKLKTGGTLFVSVLVADLVLLQTLWMIFKFIVDTFWIGKRLGLKSCEGCASSARELDSLNEDEPLVPR</sequence>
<dbReference type="STRING" id="576137.A0A1L7XN00"/>
<dbReference type="AlphaFoldDB" id="A0A1L7XN00"/>
<dbReference type="EMBL" id="FJOG01000037">
    <property type="protein sequence ID" value="CZR66441.1"/>
    <property type="molecule type" value="Genomic_DNA"/>
</dbReference>
<organism evidence="2 3">
    <name type="scientific">Phialocephala subalpina</name>
    <dbReference type="NCBI Taxonomy" id="576137"/>
    <lineage>
        <taxon>Eukaryota</taxon>
        <taxon>Fungi</taxon>
        <taxon>Dikarya</taxon>
        <taxon>Ascomycota</taxon>
        <taxon>Pezizomycotina</taxon>
        <taxon>Leotiomycetes</taxon>
        <taxon>Helotiales</taxon>
        <taxon>Mollisiaceae</taxon>
        <taxon>Phialocephala</taxon>
        <taxon>Phialocephala fortinii species complex</taxon>
    </lineage>
</organism>
<reference evidence="2 3" key="1">
    <citation type="submission" date="2016-03" db="EMBL/GenBank/DDBJ databases">
        <authorList>
            <person name="Ploux O."/>
        </authorList>
    </citation>
    <scope>NUCLEOTIDE SEQUENCE [LARGE SCALE GENOMIC DNA]</scope>
    <source>
        <strain evidence="2 3">UAMH 11012</strain>
    </source>
</reference>
<dbReference type="Proteomes" id="UP000184330">
    <property type="component" value="Unassembled WGS sequence"/>
</dbReference>
<evidence type="ECO:0008006" key="4">
    <source>
        <dbReference type="Google" id="ProtNLM"/>
    </source>
</evidence>
<evidence type="ECO:0000313" key="3">
    <source>
        <dbReference type="Proteomes" id="UP000184330"/>
    </source>
</evidence>
<protein>
    <recommendedName>
        <fullName evidence="4">Transmembrane protein</fullName>
    </recommendedName>
</protein>